<gene>
    <name evidence="2" type="primary">LOC107813310</name>
</gene>
<name>A0AC58U8X8_TOBAC</name>
<protein>
    <submittedName>
        <fullName evidence="2">DUF21 domain-containing protein At2g14520-like isoform X5</fullName>
    </submittedName>
</protein>
<evidence type="ECO:0000313" key="1">
    <source>
        <dbReference type="Proteomes" id="UP000790787"/>
    </source>
</evidence>
<keyword evidence="1" id="KW-1185">Reference proteome</keyword>
<dbReference type="Proteomes" id="UP000790787">
    <property type="component" value="Chromosome 3"/>
</dbReference>
<organism evidence="1 2">
    <name type="scientific">Nicotiana tabacum</name>
    <name type="common">Common tobacco</name>
    <dbReference type="NCBI Taxonomy" id="4097"/>
    <lineage>
        <taxon>Eukaryota</taxon>
        <taxon>Viridiplantae</taxon>
        <taxon>Streptophyta</taxon>
        <taxon>Embryophyta</taxon>
        <taxon>Tracheophyta</taxon>
        <taxon>Spermatophyta</taxon>
        <taxon>Magnoliopsida</taxon>
        <taxon>eudicotyledons</taxon>
        <taxon>Gunneridae</taxon>
        <taxon>Pentapetalae</taxon>
        <taxon>asterids</taxon>
        <taxon>lamiids</taxon>
        <taxon>Solanales</taxon>
        <taxon>Solanaceae</taxon>
        <taxon>Nicotianoideae</taxon>
        <taxon>Nicotianeae</taxon>
        <taxon>Nicotiana</taxon>
    </lineage>
</organism>
<dbReference type="RefSeq" id="XP_075105913.1">
    <property type="nucleotide sequence ID" value="XM_075249812.1"/>
</dbReference>
<reference evidence="2" key="2">
    <citation type="submission" date="2025-08" db="UniProtKB">
        <authorList>
            <consortium name="RefSeq"/>
        </authorList>
    </citation>
    <scope>IDENTIFICATION</scope>
    <source>
        <tissue evidence="2">Leaf</tissue>
    </source>
</reference>
<evidence type="ECO:0000313" key="2">
    <source>
        <dbReference type="RefSeq" id="XP_075105913.1"/>
    </source>
</evidence>
<proteinExistence type="predicted"/>
<sequence length="394" mass="43780">MGHTSLKCCNTEFFLYIVAVVFLVLCAGLMSGLTLGLMSMSIIDLEVLAKSGTPKDRLHASKILPIMKQQHLLLCTLLISNAAAMEALPVFLDELVPDWGAILLSVTLILLFGEIIPQSLCTRYGLAIGATVAPIVRVLIWFWFPVAYPISKILDYLLGKGHKALFRRAELRTLVDMHGNKAGKGGELLLHETTIIAGALDLTEKTARDAMTPISETFGIDVNANLDRDLINLILEKGHSRVPVYYEHPTNIIGLVLKGLSHMAAVVKKHDGTTEKESANLSNGVREVRLSIPGESFYQRKSSRARRSLRKSKRYNANISRREYSKSRRWSEEVHPAILPIKEKSLSALSSEEVIGIITMEDVIEELLNEEIYDETDHLEANSLSRLGRISIDN</sequence>
<accession>A0AC58U8X8</accession>
<reference evidence="1" key="1">
    <citation type="journal article" date="2014" name="Nat. Commun.">
        <title>The tobacco genome sequence and its comparison with those of tomato and potato.</title>
        <authorList>
            <person name="Sierro N."/>
            <person name="Battey J.N."/>
            <person name="Ouadi S."/>
            <person name="Bakaher N."/>
            <person name="Bovet L."/>
            <person name="Willig A."/>
            <person name="Goepfert S."/>
            <person name="Peitsch M.C."/>
            <person name="Ivanov N.V."/>
        </authorList>
    </citation>
    <scope>NUCLEOTIDE SEQUENCE [LARGE SCALE GENOMIC DNA]</scope>
</reference>